<dbReference type="PANTHER" id="PTHR10443:SF12">
    <property type="entry name" value="DIPEPTIDASE"/>
    <property type="match status" value="1"/>
</dbReference>
<sequence>MRVADLHVDVLCKMLEHPDAKWSEADSPQNSAGAIFDATPERLRQGGVMLQVFALYVPDKVPGNPESVMHAAELYWSQVLTVSGIKLIRSAADLKSALNEGTTGALLSLEGVDALQGNFWTLKLLHRLGLRLLGPTWNHANWACDGAMEPRGGGFTKAGRQLISECQNLGILIDVSHLSDQGFWEIANCAARPFFASHSNCRAIRNHPRNLTDSQIQTLLSAGGLIGLTFVPWFLTSSEPANINDIMKHIEHICALGGANQVGFGSDFDGVDRHVQGLEHPGRYTVLADTLLRHYPESVVKGIMGENAVRFLIKNLPN</sequence>
<dbReference type="PANTHER" id="PTHR10443">
    <property type="entry name" value="MICROSOMAL DIPEPTIDASE"/>
    <property type="match status" value="1"/>
</dbReference>
<keyword evidence="2" id="KW-1185">Reference proteome</keyword>
<dbReference type="SUPFAM" id="SSF51556">
    <property type="entry name" value="Metallo-dependent hydrolases"/>
    <property type="match status" value="1"/>
</dbReference>
<accession>A0ABR5A3R7</accession>
<proteinExistence type="predicted"/>
<dbReference type="PROSITE" id="PS51365">
    <property type="entry name" value="RENAL_DIPEPTIDASE_2"/>
    <property type="match status" value="1"/>
</dbReference>
<evidence type="ECO:0000313" key="2">
    <source>
        <dbReference type="Proteomes" id="UP000054526"/>
    </source>
</evidence>
<dbReference type="EMBL" id="JXAL01000017">
    <property type="protein sequence ID" value="KIL35696.1"/>
    <property type="molecule type" value="Genomic_DNA"/>
</dbReference>
<dbReference type="Gene3D" id="3.20.20.140">
    <property type="entry name" value="Metal-dependent hydrolases"/>
    <property type="match status" value="1"/>
</dbReference>
<dbReference type="InterPro" id="IPR032466">
    <property type="entry name" value="Metal_Hydrolase"/>
</dbReference>
<organism evidence="1 2">
    <name type="scientific">Cohnella kolymensis</name>
    <dbReference type="NCBI Taxonomy" id="1590652"/>
    <lineage>
        <taxon>Bacteria</taxon>
        <taxon>Bacillati</taxon>
        <taxon>Bacillota</taxon>
        <taxon>Bacilli</taxon>
        <taxon>Bacillales</taxon>
        <taxon>Paenibacillaceae</taxon>
        <taxon>Cohnella</taxon>
    </lineage>
</organism>
<evidence type="ECO:0000313" key="1">
    <source>
        <dbReference type="EMBL" id="KIL35696.1"/>
    </source>
</evidence>
<comment type="caution">
    <text evidence="1">The sequence shown here is derived from an EMBL/GenBank/DDBJ whole genome shotgun (WGS) entry which is preliminary data.</text>
</comment>
<dbReference type="RefSeq" id="WP_041063695.1">
    <property type="nucleotide sequence ID" value="NZ_JXAL01000017.1"/>
</dbReference>
<protein>
    <submittedName>
        <fullName evidence="1">Membrane dipeptidase</fullName>
    </submittedName>
</protein>
<gene>
    <name evidence="1" type="ORF">SD71_12455</name>
</gene>
<dbReference type="Proteomes" id="UP000054526">
    <property type="component" value="Unassembled WGS sequence"/>
</dbReference>
<reference evidence="1 2" key="1">
    <citation type="submission" date="2014-12" db="EMBL/GenBank/DDBJ databases">
        <title>Draft genome sequence of Cohnella kolymensis strain B-2846.</title>
        <authorList>
            <person name="Karlyshev A.V."/>
            <person name="Kudryashova E.B."/>
        </authorList>
    </citation>
    <scope>NUCLEOTIDE SEQUENCE [LARGE SCALE GENOMIC DNA]</scope>
    <source>
        <strain evidence="1 2">VKM B-2846</strain>
    </source>
</reference>
<dbReference type="InterPro" id="IPR008257">
    <property type="entry name" value="Pept_M19"/>
</dbReference>
<name>A0ABR5A3R7_9BACL</name>
<dbReference type="Pfam" id="PF01244">
    <property type="entry name" value="Peptidase_M19"/>
    <property type="match status" value="1"/>
</dbReference>